<feature type="chain" id="PRO_5030728590" evidence="10">
    <location>
        <begin position="24"/>
        <end position="693"/>
    </location>
</feature>
<evidence type="ECO:0000256" key="5">
    <source>
        <dbReference type="ARBA" id="ARBA00023077"/>
    </source>
</evidence>
<dbReference type="InterPro" id="IPR036942">
    <property type="entry name" value="Beta-barrel_TonB_sf"/>
</dbReference>
<keyword evidence="4 8" id="KW-0812">Transmembrane</keyword>
<keyword evidence="5 9" id="KW-0798">TonB box</keyword>
<evidence type="ECO:0000313" key="14">
    <source>
        <dbReference type="Proteomes" id="UP000462066"/>
    </source>
</evidence>
<dbReference type="Gene3D" id="2.40.170.20">
    <property type="entry name" value="TonB-dependent receptor, beta-barrel domain"/>
    <property type="match status" value="1"/>
</dbReference>
<comment type="subcellular location">
    <subcellularLocation>
        <location evidence="1 8">Cell outer membrane</location>
        <topology evidence="1 8">Multi-pass membrane protein</topology>
    </subcellularLocation>
</comment>
<evidence type="ECO:0000256" key="2">
    <source>
        <dbReference type="ARBA" id="ARBA00022448"/>
    </source>
</evidence>
<dbReference type="PANTHER" id="PTHR30069:SF49">
    <property type="entry name" value="OUTER MEMBRANE PROTEIN C"/>
    <property type="match status" value="1"/>
</dbReference>
<dbReference type="InterPro" id="IPR010100">
    <property type="entry name" value="TonB-dep_Cu_rcpt"/>
</dbReference>
<feature type="signal peptide" evidence="10">
    <location>
        <begin position="1"/>
        <end position="23"/>
    </location>
</feature>
<proteinExistence type="inferred from homology"/>
<evidence type="ECO:0000256" key="8">
    <source>
        <dbReference type="PROSITE-ProRule" id="PRU01360"/>
    </source>
</evidence>
<dbReference type="NCBIfam" id="TIGR01778">
    <property type="entry name" value="TonB-copper"/>
    <property type="match status" value="1"/>
</dbReference>
<keyword evidence="3 8" id="KW-1134">Transmembrane beta strand</keyword>
<sequence>MAATNNILAAALAGALCLPSALAAQDHAALAHDAALRATTLDGVVVMGVAPVAANTFVLDPKLPRQPAPASDGADYLKTIPGFSALRSGGTNGDPVLRGMFGSRIALLTNDGALSGACPSRMDNAMSYIAPETYDRLTVVKGPQTVLWGGGASAGTVRFEREIPYFDRPGVRAQGSVLAGSHERNDQVLDASAGTPRGYARLAGNRSEADDYADGGGREVPSAWRKWNADVAVGWTPAADTVLELSAGTGDAQARYAGRGMDGARFRRDSLGLRFEKKRIGGVLDAVAANAYRNEVDHVMDNYSLRDPDPSGGMPMPMASNVGDTSQGGRAAATWQRDRWELTAGIDGRQSEHRRRSAMGRGAYRDAPWTKDARFRTLGVFAESHWHLTDAHHVMSGLRVDRARADARRAPTAGMMPMPNPTAGQRRRDTLSGGFARYEYDMSGRAGGYVGIGRAERMPDYWELFSPSRGPDGAANAFAGVRPERTTQLDAGLQYRAGAVEAWASVYAGRIDGYILFDYMGGPMSGAAMGATTRARNVDADIRGGEAGVDWRPLHGLKLSGVVAYAWGESDDGRALPQMPPLEARLSAGWERGGWSWGALLRVADAQRRVSTGQGNVVGRDLGPSAGFAVFSLNGAYRIGDRLRLSGGIDNLFDRAYSEHLNLGGNSAFGYPAMPERIAEPGRSAWVKLNFEY</sequence>
<dbReference type="GO" id="GO:0009279">
    <property type="term" value="C:cell outer membrane"/>
    <property type="evidence" value="ECO:0007669"/>
    <property type="project" value="UniProtKB-SubCell"/>
</dbReference>
<evidence type="ECO:0000256" key="6">
    <source>
        <dbReference type="ARBA" id="ARBA00023136"/>
    </source>
</evidence>
<dbReference type="PROSITE" id="PS52016">
    <property type="entry name" value="TONB_DEPENDENT_REC_3"/>
    <property type="match status" value="1"/>
</dbReference>
<dbReference type="Proteomes" id="UP000462066">
    <property type="component" value="Unassembled WGS sequence"/>
</dbReference>
<dbReference type="InterPro" id="IPR039426">
    <property type="entry name" value="TonB-dep_rcpt-like"/>
</dbReference>
<feature type="domain" description="TonB-dependent receptor plug" evidence="12">
    <location>
        <begin position="67"/>
        <end position="156"/>
    </location>
</feature>
<keyword evidence="6 8" id="KW-0472">Membrane</keyword>
<keyword evidence="13" id="KW-0675">Receptor</keyword>
<evidence type="ECO:0000256" key="4">
    <source>
        <dbReference type="ARBA" id="ARBA00022692"/>
    </source>
</evidence>
<evidence type="ECO:0000256" key="1">
    <source>
        <dbReference type="ARBA" id="ARBA00004571"/>
    </source>
</evidence>
<dbReference type="GO" id="GO:0015344">
    <property type="term" value="F:siderophore uptake transmembrane transporter activity"/>
    <property type="evidence" value="ECO:0007669"/>
    <property type="project" value="TreeGrafter"/>
</dbReference>
<evidence type="ECO:0000256" key="10">
    <source>
        <dbReference type="SAM" id="SignalP"/>
    </source>
</evidence>
<keyword evidence="10" id="KW-0732">Signal</keyword>
<dbReference type="SUPFAM" id="SSF56935">
    <property type="entry name" value="Porins"/>
    <property type="match status" value="1"/>
</dbReference>
<keyword evidence="14" id="KW-1185">Reference proteome</keyword>
<dbReference type="Gene3D" id="2.170.130.10">
    <property type="entry name" value="TonB-dependent receptor, plug domain"/>
    <property type="match status" value="1"/>
</dbReference>
<comment type="similarity">
    <text evidence="8 9">Belongs to the TonB-dependent receptor family.</text>
</comment>
<dbReference type="PANTHER" id="PTHR30069">
    <property type="entry name" value="TONB-DEPENDENT OUTER MEMBRANE RECEPTOR"/>
    <property type="match status" value="1"/>
</dbReference>
<reference evidence="13 14" key="1">
    <citation type="submission" date="2017-10" db="EMBL/GenBank/DDBJ databases">
        <title>Whole genome sequencing of Pseudoxanthomonas broegbernensis DSM 12573(T).</title>
        <authorList>
            <person name="Kumar S."/>
            <person name="Bansal K."/>
            <person name="Kaur A."/>
            <person name="Patil P."/>
            <person name="Sharma S."/>
            <person name="Patil P.B."/>
        </authorList>
    </citation>
    <scope>NUCLEOTIDE SEQUENCE [LARGE SCALE GENOMIC DNA]</scope>
    <source>
        <strain evidence="13 14">DSM 12573</strain>
    </source>
</reference>
<feature type="domain" description="TonB-dependent receptor-like beta-barrel" evidence="11">
    <location>
        <begin position="210"/>
        <end position="652"/>
    </location>
</feature>
<evidence type="ECO:0000259" key="11">
    <source>
        <dbReference type="Pfam" id="PF00593"/>
    </source>
</evidence>
<dbReference type="InterPro" id="IPR037066">
    <property type="entry name" value="Plug_dom_sf"/>
</dbReference>
<dbReference type="CDD" id="cd01347">
    <property type="entry name" value="ligand_gated_channel"/>
    <property type="match status" value="1"/>
</dbReference>
<dbReference type="Pfam" id="PF07715">
    <property type="entry name" value="Plug"/>
    <property type="match status" value="1"/>
</dbReference>
<keyword evidence="7 8" id="KW-0998">Cell outer membrane</keyword>
<dbReference type="Pfam" id="PF00593">
    <property type="entry name" value="TonB_dep_Rec_b-barrel"/>
    <property type="match status" value="1"/>
</dbReference>
<evidence type="ECO:0000256" key="9">
    <source>
        <dbReference type="RuleBase" id="RU003357"/>
    </source>
</evidence>
<protein>
    <submittedName>
        <fullName evidence="13">TonB-dependent copper receptor</fullName>
    </submittedName>
</protein>
<gene>
    <name evidence="13" type="ORF">B1992_13900</name>
</gene>
<evidence type="ECO:0000256" key="3">
    <source>
        <dbReference type="ARBA" id="ARBA00022452"/>
    </source>
</evidence>
<keyword evidence="2 8" id="KW-0813">Transport</keyword>
<dbReference type="AlphaFoldDB" id="A0A7V8GKA5"/>
<evidence type="ECO:0000259" key="12">
    <source>
        <dbReference type="Pfam" id="PF07715"/>
    </source>
</evidence>
<evidence type="ECO:0000313" key="13">
    <source>
        <dbReference type="EMBL" id="KAF1684921.1"/>
    </source>
</evidence>
<comment type="caution">
    <text evidence="13">The sequence shown here is derived from an EMBL/GenBank/DDBJ whole genome shotgun (WGS) entry which is preliminary data.</text>
</comment>
<dbReference type="InterPro" id="IPR012910">
    <property type="entry name" value="Plug_dom"/>
</dbReference>
<dbReference type="GO" id="GO:0044718">
    <property type="term" value="P:siderophore transmembrane transport"/>
    <property type="evidence" value="ECO:0007669"/>
    <property type="project" value="TreeGrafter"/>
</dbReference>
<accession>A0A7V8GKA5</accession>
<dbReference type="InterPro" id="IPR000531">
    <property type="entry name" value="Beta-barrel_TonB"/>
</dbReference>
<name>A0A7V8GKA5_9GAMM</name>
<dbReference type="EMBL" id="MWIP01000020">
    <property type="protein sequence ID" value="KAF1684921.1"/>
    <property type="molecule type" value="Genomic_DNA"/>
</dbReference>
<evidence type="ECO:0000256" key="7">
    <source>
        <dbReference type="ARBA" id="ARBA00023237"/>
    </source>
</evidence>
<organism evidence="13 14">
    <name type="scientific">Pseudoxanthomonas broegbernensis</name>
    <dbReference type="NCBI Taxonomy" id="83619"/>
    <lineage>
        <taxon>Bacteria</taxon>
        <taxon>Pseudomonadati</taxon>
        <taxon>Pseudomonadota</taxon>
        <taxon>Gammaproteobacteria</taxon>
        <taxon>Lysobacterales</taxon>
        <taxon>Lysobacteraceae</taxon>
        <taxon>Pseudoxanthomonas</taxon>
    </lineage>
</organism>
<dbReference type="RefSeq" id="WP_162312113.1">
    <property type="nucleotide sequence ID" value="NZ_MWIP01000020.1"/>
</dbReference>